<sequence>MLFDQHRLEIEMGFSVVFHHMRKFERFRGRMLRYEGGEEHVVCGLDPDMWSYFEALGILKKDFKYDGELYMWWEPKKGR</sequence>
<feature type="domain" description="PB1-like" evidence="1">
    <location>
        <begin position="13"/>
        <end position="74"/>
    </location>
</feature>
<reference evidence="2 3" key="1">
    <citation type="submission" date="2019-04" db="EMBL/GenBank/DDBJ databases">
        <title>An improved genome assembly and genetic linkage map for asparagus bean, Vigna unguiculata ssp. sesquipedialis.</title>
        <authorList>
            <person name="Xia Q."/>
            <person name="Zhang R."/>
            <person name="Dong Y."/>
        </authorList>
    </citation>
    <scope>NUCLEOTIDE SEQUENCE [LARGE SCALE GENOMIC DNA]</scope>
    <source>
        <tissue evidence="2">Leaf</tissue>
    </source>
</reference>
<organism evidence="2 3">
    <name type="scientific">Vigna unguiculata</name>
    <name type="common">Cowpea</name>
    <dbReference type="NCBI Taxonomy" id="3917"/>
    <lineage>
        <taxon>Eukaryota</taxon>
        <taxon>Viridiplantae</taxon>
        <taxon>Streptophyta</taxon>
        <taxon>Embryophyta</taxon>
        <taxon>Tracheophyta</taxon>
        <taxon>Spermatophyta</taxon>
        <taxon>Magnoliopsida</taxon>
        <taxon>eudicotyledons</taxon>
        <taxon>Gunneridae</taxon>
        <taxon>Pentapetalae</taxon>
        <taxon>rosids</taxon>
        <taxon>fabids</taxon>
        <taxon>Fabales</taxon>
        <taxon>Fabaceae</taxon>
        <taxon>Papilionoideae</taxon>
        <taxon>50 kb inversion clade</taxon>
        <taxon>NPAAA clade</taxon>
        <taxon>indigoferoid/millettioid clade</taxon>
        <taxon>Phaseoleae</taxon>
        <taxon>Vigna</taxon>
    </lineage>
</organism>
<dbReference type="AlphaFoldDB" id="A0A4D6KQU3"/>
<evidence type="ECO:0000259" key="1">
    <source>
        <dbReference type="Pfam" id="PF26130"/>
    </source>
</evidence>
<protein>
    <recommendedName>
        <fullName evidence="1">PB1-like domain-containing protein</fullName>
    </recommendedName>
</protein>
<dbReference type="Proteomes" id="UP000501690">
    <property type="component" value="Linkage Group LG1"/>
</dbReference>
<dbReference type="InterPro" id="IPR058594">
    <property type="entry name" value="PB1-like_dom_pln"/>
</dbReference>
<keyword evidence="3" id="KW-1185">Reference proteome</keyword>
<evidence type="ECO:0000313" key="3">
    <source>
        <dbReference type="Proteomes" id="UP000501690"/>
    </source>
</evidence>
<dbReference type="Pfam" id="PF26130">
    <property type="entry name" value="PB1-like"/>
    <property type="match status" value="1"/>
</dbReference>
<gene>
    <name evidence="2" type="ORF">DEO72_LG1g2602</name>
</gene>
<accession>A0A4D6KQU3</accession>
<name>A0A4D6KQU3_VIGUN</name>
<proteinExistence type="predicted"/>
<dbReference type="EMBL" id="CP039345">
    <property type="protein sequence ID" value="QCD78965.1"/>
    <property type="molecule type" value="Genomic_DNA"/>
</dbReference>
<evidence type="ECO:0000313" key="2">
    <source>
        <dbReference type="EMBL" id="QCD78965.1"/>
    </source>
</evidence>